<dbReference type="EMBL" id="NWSL01000042">
    <property type="protein sequence ID" value="PDS47573.1"/>
    <property type="molecule type" value="Genomic_DNA"/>
</dbReference>
<keyword evidence="2" id="KW-1185">Reference proteome</keyword>
<dbReference type="InterPro" id="IPR029063">
    <property type="entry name" value="SAM-dependent_MTases_sf"/>
</dbReference>
<dbReference type="Pfam" id="PF13578">
    <property type="entry name" value="Methyltransf_24"/>
    <property type="match status" value="1"/>
</dbReference>
<sequence>MGGAHRRNSGNSRSYRFMTNVANKILSKARSLGRRFTLAVSNTETTSLSAISTERLGEELARRIESLPGHPSHDIFYRHGFHLLRKHFYLPIPDDTDNLDNFWGGTSAMVGIDMNDGLALDVMDRICPRYLPEFRSKFPIDGPLTPPGFYLINGGYMAVDAHVFYCLIRHFKPKRVVEIGNGNSTLLAIAAADANLEETGTRANVVSIDPYPWPLFKDGYRGLDELVVKRVQDMPVSYFEQLESGDILFIDSSHVIRSGNDVHYEFLEILPRLKPGVLVHIHDISLPKPYPEVYFDNHLYWNEQYLLQAFLTFNDRFEIMWPGNYMMLNYPDKMLSTFPEISRMRQDYPQSEPTAFWMRVKATDAR</sequence>
<evidence type="ECO:0000313" key="2">
    <source>
        <dbReference type="Proteomes" id="UP000219972"/>
    </source>
</evidence>
<protein>
    <recommendedName>
        <fullName evidence="3">Class I SAM-dependent methyltransferase</fullName>
    </recommendedName>
</protein>
<gene>
    <name evidence="1" type="ORF">CO662_34295</name>
</gene>
<dbReference type="Gene3D" id="3.40.50.150">
    <property type="entry name" value="Vaccinia Virus protein VP39"/>
    <property type="match status" value="1"/>
</dbReference>
<organism evidence="1 2">
    <name type="scientific">Rhizobium anhuiense</name>
    <dbReference type="NCBI Taxonomy" id="1184720"/>
    <lineage>
        <taxon>Bacteria</taxon>
        <taxon>Pseudomonadati</taxon>
        <taxon>Pseudomonadota</taxon>
        <taxon>Alphaproteobacteria</taxon>
        <taxon>Hyphomicrobiales</taxon>
        <taxon>Rhizobiaceae</taxon>
        <taxon>Rhizobium/Agrobacterium group</taxon>
        <taxon>Rhizobium</taxon>
    </lineage>
</organism>
<accession>A0ABX4IXC7</accession>
<evidence type="ECO:0000313" key="1">
    <source>
        <dbReference type="EMBL" id="PDS47573.1"/>
    </source>
</evidence>
<reference evidence="1 2" key="1">
    <citation type="submission" date="2017-09" db="EMBL/GenBank/DDBJ databases">
        <title>Comparative genomics of rhizobia isolated from Phaseolus vulgaris in China.</title>
        <authorList>
            <person name="Tong W."/>
        </authorList>
    </citation>
    <scope>NUCLEOTIDE SEQUENCE [LARGE SCALE GENOMIC DNA]</scope>
    <source>
        <strain evidence="1 2">Y27</strain>
    </source>
</reference>
<evidence type="ECO:0008006" key="3">
    <source>
        <dbReference type="Google" id="ProtNLM"/>
    </source>
</evidence>
<proteinExistence type="predicted"/>
<dbReference type="Proteomes" id="UP000219972">
    <property type="component" value="Unassembled WGS sequence"/>
</dbReference>
<name>A0ABX4IXC7_9HYPH</name>
<comment type="caution">
    <text evidence="1">The sequence shown here is derived from an EMBL/GenBank/DDBJ whole genome shotgun (WGS) entry which is preliminary data.</text>
</comment>
<dbReference type="SUPFAM" id="SSF53335">
    <property type="entry name" value="S-adenosyl-L-methionine-dependent methyltransferases"/>
    <property type="match status" value="1"/>
</dbReference>